<dbReference type="EMBL" id="CP007035">
    <property type="protein sequence ID" value="AHF17832.1"/>
    <property type="molecule type" value="Genomic_DNA"/>
</dbReference>
<dbReference type="KEGG" id="nso:NIASO_14905"/>
<dbReference type="InterPro" id="IPR026265">
    <property type="entry name" value="LptC"/>
</dbReference>
<gene>
    <name evidence="2" type="ORF">NIASO_14905</name>
</gene>
<reference evidence="2 3" key="1">
    <citation type="submission" date="2013-12" db="EMBL/GenBank/DDBJ databases">
        <authorList>
            <consortium name="DOE Joint Genome Institute"/>
            <person name="Eisen J."/>
            <person name="Huntemann M."/>
            <person name="Han J."/>
            <person name="Chen A."/>
            <person name="Kyrpides N."/>
            <person name="Mavromatis K."/>
            <person name="Markowitz V."/>
            <person name="Palaniappan K."/>
            <person name="Ivanova N."/>
            <person name="Schaumberg A."/>
            <person name="Pati A."/>
            <person name="Liolios K."/>
            <person name="Nordberg H.P."/>
            <person name="Cantor M.N."/>
            <person name="Hua S.X."/>
            <person name="Woyke T."/>
        </authorList>
    </citation>
    <scope>NUCLEOTIDE SEQUENCE [LARGE SCALE GENOMIC DNA]</scope>
    <source>
        <strain evidence="3">DSM 19437</strain>
    </source>
</reference>
<dbReference type="GO" id="GO:0005886">
    <property type="term" value="C:plasma membrane"/>
    <property type="evidence" value="ECO:0007669"/>
    <property type="project" value="InterPro"/>
</dbReference>
<dbReference type="STRING" id="929713.NIASO_14905"/>
<proteinExistence type="predicted"/>
<sequence length="226" mass="24946">MLLTSHHEENKTLKSFFTYLAVLAALVSVFSCENSQEEINALSRKALMTDKAIKVVGYLSQGGKVKAKLTAPVMLRVQADTVYTEFPQTLHVDFYNDSAKVDSKLDSKYGKYMESISKIYLRDSVRIVSAKGDTLYCQDLWWDQNKQLFYTDKPAKYNSANEHLQGDQGLEATQDLKNVTFKNGHGQGMFREGGAPGPADSTAQKGVPLPADTSGRKGAPVKAPVQ</sequence>
<dbReference type="AlphaFoldDB" id="W0F4A1"/>
<dbReference type="Gene3D" id="2.60.450.10">
    <property type="entry name" value="Lipopolysaccharide (LPS) transport protein A like domain"/>
    <property type="match status" value="1"/>
</dbReference>
<name>W0F4A1_9BACT</name>
<feature type="region of interest" description="Disordered" evidence="1">
    <location>
        <begin position="182"/>
        <end position="226"/>
    </location>
</feature>
<evidence type="ECO:0000313" key="2">
    <source>
        <dbReference type="EMBL" id="AHF17832.1"/>
    </source>
</evidence>
<evidence type="ECO:0000313" key="3">
    <source>
        <dbReference type="Proteomes" id="UP000003586"/>
    </source>
</evidence>
<dbReference type="Pfam" id="PF06835">
    <property type="entry name" value="LptC"/>
    <property type="match status" value="1"/>
</dbReference>
<protein>
    <recommendedName>
        <fullName evidence="4">LPS export ABC transporter periplasmic protein LptC</fullName>
    </recommendedName>
</protein>
<dbReference type="HOGENOM" id="CLU_1223678_0_0_10"/>
<dbReference type="NCBIfam" id="TIGR04409">
    <property type="entry name" value="LptC_YrbK"/>
    <property type="match status" value="1"/>
</dbReference>
<evidence type="ECO:0000256" key="1">
    <source>
        <dbReference type="SAM" id="MobiDB-lite"/>
    </source>
</evidence>
<evidence type="ECO:0008006" key="4">
    <source>
        <dbReference type="Google" id="ProtNLM"/>
    </source>
</evidence>
<keyword evidence="3" id="KW-1185">Reference proteome</keyword>
<organism evidence="2 3">
    <name type="scientific">Niabella soli DSM 19437</name>
    <dbReference type="NCBI Taxonomy" id="929713"/>
    <lineage>
        <taxon>Bacteria</taxon>
        <taxon>Pseudomonadati</taxon>
        <taxon>Bacteroidota</taxon>
        <taxon>Chitinophagia</taxon>
        <taxon>Chitinophagales</taxon>
        <taxon>Chitinophagaceae</taxon>
        <taxon>Niabella</taxon>
    </lineage>
</organism>
<dbReference type="InterPro" id="IPR010664">
    <property type="entry name" value="LipoPS_assembly_LptC-rel"/>
</dbReference>
<dbReference type="Proteomes" id="UP000003586">
    <property type="component" value="Chromosome"/>
</dbReference>
<accession>W0F4A1</accession>
<dbReference type="GO" id="GO:0015221">
    <property type="term" value="F:lipopolysaccharide transmembrane transporter activity"/>
    <property type="evidence" value="ECO:0007669"/>
    <property type="project" value="InterPro"/>
</dbReference>
<dbReference type="eggNOG" id="COG3117">
    <property type="taxonomic scope" value="Bacteria"/>
</dbReference>